<accession>A0A0F9SVD7</accession>
<evidence type="ECO:0000313" key="1">
    <source>
        <dbReference type="EMBL" id="KKN72940.1"/>
    </source>
</evidence>
<name>A0A0F9SVD7_9ZZZZ</name>
<proteinExistence type="predicted"/>
<dbReference type="EMBL" id="LAZR01000353">
    <property type="protein sequence ID" value="KKN72940.1"/>
    <property type="molecule type" value="Genomic_DNA"/>
</dbReference>
<reference evidence="1" key="1">
    <citation type="journal article" date="2015" name="Nature">
        <title>Complex archaea that bridge the gap between prokaryotes and eukaryotes.</title>
        <authorList>
            <person name="Spang A."/>
            <person name="Saw J.H."/>
            <person name="Jorgensen S.L."/>
            <person name="Zaremba-Niedzwiedzka K."/>
            <person name="Martijn J."/>
            <person name="Lind A.E."/>
            <person name="van Eijk R."/>
            <person name="Schleper C."/>
            <person name="Guy L."/>
            <person name="Ettema T.J."/>
        </authorList>
    </citation>
    <scope>NUCLEOTIDE SEQUENCE</scope>
</reference>
<sequence length="64" mass="7350">MHLLDANAWCTECDWKTEGKNAMGVAAIHHKKKGHFTMVELYYSQTFGEPRWDEDGHIKVGAMK</sequence>
<protein>
    <submittedName>
        <fullName evidence="1">Uncharacterized protein</fullName>
    </submittedName>
</protein>
<gene>
    <name evidence="1" type="ORF">LCGC14_0406440</name>
</gene>
<comment type="caution">
    <text evidence="1">The sequence shown here is derived from an EMBL/GenBank/DDBJ whole genome shotgun (WGS) entry which is preliminary data.</text>
</comment>
<organism evidence="1">
    <name type="scientific">marine sediment metagenome</name>
    <dbReference type="NCBI Taxonomy" id="412755"/>
    <lineage>
        <taxon>unclassified sequences</taxon>
        <taxon>metagenomes</taxon>
        <taxon>ecological metagenomes</taxon>
    </lineage>
</organism>
<dbReference type="AlphaFoldDB" id="A0A0F9SVD7"/>